<proteinExistence type="predicted"/>
<dbReference type="GO" id="GO:0031146">
    <property type="term" value="P:SCF-dependent proteasomal ubiquitin-dependent protein catabolic process"/>
    <property type="evidence" value="ECO:0007669"/>
    <property type="project" value="TreeGrafter"/>
</dbReference>
<protein>
    <submittedName>
        <fullName evidence="2">RNI-like protein</fullName>
    </submittedName>
</protein>
<dbReference type="SUPFAM" id="SSF52047">
    <property type="entry name" value="RNI-like"/>
    <property type="match status" value="1"/>
</dbReference>
<dbReference type="GeneID" id="35440326"/>
<evidence type="ECO:0000259" key="1">
    <source>
        <dbReference type="Pfam" id="PF12937"/>
    </source>
</evidence>
<dbReference type="STRING" id="1340429.A0A2G4SP16"/>
<evidence type="ECO:0000313" key="2">
    <source>
        <dbReference type="EMBL" id="PHZ10136.1"/>
    </source>
</evidence>
<name>A0A2G4SP16_RHIZD</name>
<dbReference type="InterPro" id="IPR001810">
    <property type="entry name" value="F-box_dom"/>
</dbReference>
<feature type="domain" description="F-box" evidence="1">
    <location>
        <begin position="17"/>
        <end position="48"/>
    </location>
</feature>
<evidence type="ECO:0000313" key="3">
    <source>
        <dbReference type="Proteomes" id="UP000242254"/>
    </source>
</evidence>
<dbReference type="InterPro" id="IPR036047">
    <property type="entry name" value="F-box-like_dom_sf"/>
</dbReference>
<dbReference type="InterPro" id="IPR032675">
    <property type="entry name" value="LRR_dom_sf"/>
</dbReference>
<dbReference type="AlphaFoldDB" id="A0A2G4SP16"/>
<organism evidence="2 3">
    <name type="scientific">Rhizopus microsporus ATCC 52813</name>
    <dbReference type="NCBI Taxonomy" id="1340429"/>
    <lineage>
        <taxon>Eukaryota</taxon>
        <taxon>Fungi</taxon>
        <taxon>Fungi incertae sedis</taxon>
        <taxon>Mucoromycota</taxon>
        <taxon>Mucoromycotina</taxon>
        <taxon>Mucoromycetes</taxon>
        <taxon>Mucorales</taxon>
        <taxon>Mucorineae</taxon>
        <taxon>Rhizopodaceae</taxon>
        <taxon>Rhizopus</taxon>
    </lineage>
</organism>
<dbReference type="GO" id="GO:0019005">
    <property type="term" value="C:SCF ubiquitin ligase complex"/>
    <property type="evidence" value="ECO:0007669"/>
    <property type="project" value="TreeGrafter"/>
</dbReference>
<reference evidence="2 3" key="1">
    <citation type="journal article" date="2016" name="Proc. Natl. Acad. Sci. U.S.A.">
        <title>Lipid metabolic changes in an early divergent fungus govern the establishment of a mutualistic symbiosis with endobacteria.</title>
        <authorList>
            <person name="Lastovetsky O.A."/>
            <person name="Gaspar M.L."/>
            <person name="Mondo S.J."/>
            <person name="LaButti K.M."/>
            <person name="Sandor L."/>
            <person name="Grigoriev I.V."/>
            <person name="Henry S.A."/>
            <person name="Pawlowska T.E."/>
        </authorList>
    </citation>
    <scope>NUCLEOTIDE SEQUENCE [LARGE SCALE GENOMIC DNA]</scope>
    <source>
        <strain evidence="2 3">ATCC 52813</strain>
    </source>
</reference>
<sequence length="435" mass="49898">MQYDNHPLLIAEIASILCSFVDTKDLFSLALTCRVFYRFASERLWRTLNPTSLRTLRKIKNTLDNNTAYNKLVWKFKWSAREEHSLERLFFKSFLFPHLRELEFSNAATQDYIVYPMIAASSRYLRSLNLSQCYCLSSDAIKPLLHMSPNQLESLVLYGCGKMDAQMMVDIIQRHSSTLQCIRLTDINDAILDAIGQCLHLTDLGLEHCTSLSSTALTRYFRKAPQLTHLRMRDISQLTSHHLRLIADSSKSLVYFDMSECNQVNSSDGFFRLAIECTSLETLLLAYQTGVTNQAMQLFLSHCPSLRHVDVSGCRLLTDHAFLLNDNDLQLETLNVSGLDLLTSDSIHQLLSRLSRLKELCLGVTYDLDEADRILEIINHCEKKFFIDIERYYTICRINHTDTNIPTHPHPRLVHLPSTDISLPSASTWNLPSLQ</sequence>
<accession>A0A2G4SP16</accession>
<dbReference type="RefSeq" id="XP_023463844.1">
    <property type="nucleotide sequence ID" value="XM_023609336.1"/>
</dbReference>
<dbReference type="Gene3D" id="3.80.10.10">
    <property type="entry name" value="Ribonuclease Inhibitor"/>
    <property type="match status" value="2"/>
</dbReference>
<dbReference type="EMBL" id="KZ303856">
    <property type="protein sequence ID" value="PHZ10136.1"/>
    <property type="molecule type" value="Genomic_DNA"/>
</dbReference>
<dbReference type="SMART" id="SM00367">
    <property type="entry name" value="LRR_CC"/>
    <property type="match status" value="6"/>
</dbReference>
<dbReference type="PANTHER" id="PTHR13318">
    <property type="entry name" value="PARTNER OF PAIRED, ISOFORM B-RELATED"/>
    <property type="match status" value="1"/>
</dbReference>
<dbReference type="Proteomes" id="UP000242254">
    <property type="component" value="Unassembled WGS sequence"/>
</dbReference>
<dbReference type="Pfam" id="PF12937">
    <property type="entry name" value="F-box-like"/>
    <property type="match status" value="1"/>
</dbReference>
<dbReference type="PANTHER" id="PTHR13318:SF190">
    <property type="entry name" value="PARTNER OF PAIRED, ISOFORM B"/>
    <property type="match status" value="1"/>
</dbReference>
<gene>
    <name evidence="2" type="ORF">RHIMIDRAFT_240243</name>
</gene>
<dbReference type="SUPFAM" id="SSF81383">
    <property type="entry name" value="F-box domain"/>
    <property type="match status" value="1"/>
</dbReference>
<keyword evidence="3" id="KW-1185">Reference proteome</keyword>
<dbReference type="InterPro" id="IPR006553">
    <property type="entry name" value="Leu-rich_rpt_Cys-con_subtyp"/>
</dbReference>